<dbReference type="PROSITE" id="PS50931">
    <property type="entry name" value="HTH_LYSR"/>
    <property type="match status" value="1"/>
</dbReference>
<proteinExistence type="inferred from homology"/>
<accession>A0A1B2DGI2</accession>
<sequence length="300" mass="33213">MDQSLLVFIAVAEERSFTRAAEALHMTQPAVSQHIQSLEADLGTKLLDRSSKYVRLNKAGDIVYRHAKEISGLHAKMQSLLGDLLHTASGALSIGASFTFGEYVLPHMIACLRVRYPLITPTITIGNTKDIAALVAARQLDIGIVEGAVPEQDKLQCEPFAKDAMYVVVGAEHPYAQQQDIKAEALLGEHWIMREEGSGTRTAMEKMFEQYDIVPHNRMAFGSTQIIKESVEAGLGISLLSEWAVRKEISLGTLNRLTIDGQPVRRDFSIITLRDAFHTKAAELFIEMVRAREGMPQQPT</sequence>
<dbReference type="FunFam" id="1.10.10.10:FF:000001">
    <property type="entry name" value="LysR family transcriptional regulator"/>
    <property type="match status" value="1"/>
</dbReference>
<name>A0A1B2DGI2_9BACL</name>
<dbReference type="Gene3D" id="3.40.190.290">
    <property type="match status" value="1"/>
</dbReference>
<dbReference type="PANTHER" id="PTHR30126">
    <property type="entry name" value="HTH-TYPE TRANSCRIPTIONAL REGULATOR"/>
    <property type="match status" value="1"/>
</dbReference>
<dbReference type="RefSeq" id="WP_099518088.1">
    <property type="nucleotide sequence ID" value="NZ_CP016808.1"/>
</dbReference>
<dbReference type="SUPFAM" id="SSF53850">
    <property type="entry name" value="Periplasmic binding protein-like II"/>
    <property type="match status" value="1"/>
</dbReference>
<dbReference type="InterPro" id="IPR036388">
    <property type="entry name" value="WH-like_DNA-bd_sf"/>
</dbReference>
<evidence type="ECO:0000256" key="2">
    <source>
        <dbReference type="ARBA" id="ARBA00023015"/>
    </source>
</evidence>
<gene>
    <name evidence="6" type="ORF">BBD42_10220</name>
</gene>
<evidence type="ECO:0000256" key="4">
    <source>
        <dbReference type="ARBA" id="ARBA00023163"/>
    </source>
</evidence>
<comment type="similarity">
    <text evidence="1">Belongs to the LysR transcriptional regulatory family.</text>
</comment>
<dbReference type="InterPro" id="IPR005119">
    <property type="entry name" value="LysR_subst-bd"/>
</dbReference>
<dbReference type="Pfam" id="PF03466">
    <property type="entry name" value="LysR_substrate"/>
    <property type="match status" value="1"/>
</dbReference>
<evidence type="ECO:0000256" key="3">
    <source>
        <dbReference type="ARBA" id="ARBA00023125"/>
    </source>
</evidence>
<protein>
    <submittedName>
        <fullName evidence="6">Transcriptional regulator</fullName>
    </submittedName>
</protein>
<keyword evidence="4" id="KW-0804">Transcription</keyword>
<dbReference type="Gene3D" id="1.10.10.10">
    <property type="entry name" value="Winged helix-like DNA-binding domain superfamily/Winged helix DNA-binding domain"/>
    <property type="match status" value="1"/>
</dbReference>
<evidence type="ECO:0000259" key="5">
    <source>
        <dbReference type="PROSITE" id="PS50931"/>
    </source>
</evidence>
<evidence type="ECO:0000313" key="6">
    <source>
        <dbReference type="EMBL" id="ANY66795.1"/>
    </source>
</evidence>
<dbReference type="InterPro" id="IPR036390">
    <property type="entry name" value="WH_DNA-bd_sf"/>
</dbReference>
<feature type="domain" description="HTH lysR-type" evidence="5">
    <location>
        <begin position="1"/>
        <end position="57"/>
    </location>
</feature>
<organism evidence="6">
    <name type="scientific">Paenibacillus sp. BIHB 4019</name>
    <dbReference type="NCBI Taxonomy" id="1870819"/>
    <lineage>
        <taxon>Bacteria</taxon>
        <taxon>Bacillati</taxon>
        <taxon>Bacillota</taxon>
        <taxon>Bacilli</taxon>
        <taxon>Bacillales</taxon>
        <taxon>Paenibacillaceae</taxon>
        <taxon>Paenibacillus</taxon>
    </lineage>
</organism>
<dbReference type="AlphaFoldDB" id="A0A1B2DGI2"/>
<dbReference type="EMBL" id="CP016808">
    <property type="protein sequence ID" value="ANY66795.1"/>
    <property type="molecule type" value="Genomic_DNA"/>
</dbReference>
<dbReference type="PANTHER" id="PTHR30126:SF39">
    <property type="entry name" value="HTH-TYPE TRANSCRIPTIONAL REGULATOR CYSL"/>
    <property type="match status" value="1"/>
</dbReference>
<dbReference type="PRINTS" id="PR00039">
    <property type="entry name" value="HTHLYSR"/>
</dbReference>
<dbReference type="InterPro" id="IPR000847">
    <property type="entry name" value="LysR_HTH_N"/>
</dbReference>
<evidence type="ECO:0000256" key="1">
    <source>
        <dbReference type="ARBA" id="ARBA00009437"/>
    </source>
</evidence>
<keyword evidence="2" id="KW-0805">Transcription regulation</keyword>
<dbReference type="CDD" id="cd08420">
    <property type="entry name" value="PBP2_CysL_like"/>
    <property type="match status" value="1"/>
</dbReference>
<dbReference type="GO" id="GO:0000976">
    <property type="term" value="F:transcription cis-regulatory region binding"/>
    <property type="evidence" value="ECO:0007669"/>
    <property type="project" value="TreeGrafter"/>
</dbReference>
<dbReference type="SUPFAM" id="SSF46785">
    <property type="entry name" value="Winged helix' DNA-binding domain"/>
    <property type="match status" value="1"/>
</dbReference>
<reference evidence="6" key="1">
    <citation type="submission" date="2016-08" db="EMBL/GenBank/DDBJ databases">
        <title>Complete Genome Seqeunce of Paenibacillus sp. BIHB 4019 from tea rhizoplane.</title>
        <authorList>
            <person name="Thakur R."/>
            <person name="Swarnkar M.K."/>
            <person name="Gulati A."/>
        </authorList>
    </citation>
    <scope>NUCLEOTIDE SEQUENCE [LARGE SCALE GENOMIC DNA]</scope>
    <source>
        <strain evidence="6">BIHB4019</strain>
    </source>
</reference>
<dbReference type="GO" id="GO:0003700">
    <property type="term" value="F:DNA-binding transcription factor activity"/>
    <property type="evidence" value="ECO:0007669"/>
    <property type="project" value="InterPro"/>
</dbReference>
<keyword evidence="3" id="KW-0238">DNA-binding</keyword>
<dbReference type="Pfam" id="PF00126">
    <property type="entry name" value="HTH_1"/>
    <property type="match status" value="1"/>
</dbReference>